<keyword evidence="3" id="KW-0328">Glycosyltransferase</keyword>
<evidence type="ECO:0000256" key="7">
    <source>
        <dbReference type="ARBA" id="ARBA00049902"/>
    </source>
</evidence>
<evidence type="ECO:0000256" key="2">
    <source>
        <dbReference type="ARBA" id="ARBA00022670"/>
    </source>
</evidence>
<dbReference type="Gene3D" id="1.10.3810.10">
    <property type="entry name" value="Biosynthetic peptidoglycan transglycosylase-like"/>
    <property type="match status" value="1"/>
</dbReference>
<keyword evidence="1" id="KW-0121">Carboxypeptidase</keyword>
<dbReference type="SUPFAM" id="SSF53955">
    <property type="entry name" value="Lysozyme-like"/>
    <property type="match status" value="1"/>
</dbReference>
<comment type="caution">
    <text evidence="10">The sequence shown here is derived from an EMBL/GenBank/DDBJ whole genome shotgun (WGS) entry which is preliminary data.</text>
</comment>
<reference evidence="10" key="1">
    <citation type="submission" date="2022-08" db="EMBL/GenBank/DDBJ databases">
        <authorList>
            <person name="Somphong A."/>
            <person name="Phongsopitanun W."/>
        </authorList>
    </citation>
    <scope>NUCLEOTIDE SEQUENCE</scope>
    <source>
        <strain evidence="10">LP05-1</strain>
    </source>
</reference>
<keyword evidence="11" id="KW-1185">Reference proteome</keyword>
<dbReference type="InterPro" id="IPR036950">
    <property type="entry name" value="PBP_transglycosylase"/>
</dbReference>
<comment type="catalytic activity">
    <reaction evidence="6">
        <text>Preferential cleavage: (Ac)2-L-Lys-D-Ala-|-D-Ala. Also transpeptidation of peptidyl-alanyl moieties that are N-acyl substituents of D-alanine.</text>
        <dbReference type="EC" id="3.4.16.4"/>
    </reaction>
</comment>
<evidence type="ECO:0000256" key="4">
    <source>
        <dbReference type="ARBA" id="ARBA00022679"/>
    </source>
</evidence>
<evidence type="ECO:0000313" key="10">
    <source>
        <dbReference type="EMBL" id="MCS0634869.1"/>
    </source>
</evidence>
<dbReference type="Proteomes" id="UP001431313">
    <property type="component" value="Unassembled WGS sequence"/>
</dbReference>
<sequence length="709" mass="75324">MRVLRRWAGAGARAWARRWRLGGRRAGAGGRGPAGTGRRFRVDYPRRGRRGPLRWLPSWRQLLGLALLCCAALAALVGRVYASVSIEDVNTASRAEANVYYWADGTQMVSVGPVNRQNVPLSDIPPALRNAVIAAENATFATDPGFSVRGFGRAVVNMVRGGEVEGGSTITQQYVKNAYLTQDQTLERKLKELCLAVKLSRSLSKDDILQGYLNTSWFGRDAYGVQAAAMAYYGTDAKDLDPPRAALLAALLKSGEQYDPSRGPAHHRRAEARWRYVLDRQVELGLMSRAERAAYPVFPEPRPRSVATSLAGQTGYLVDVADKYVRKRTGLTTEELGRGGYRIRTTFDRAEVERLRRTVERVTAEGLDPARRTADRDVQIGAASVRPGDGAVLALYGGADATRHFTDNADTSGVPVGSAFKPFVLAAALQLGAGPAGSRSGDDSDDGSGSDSGGGSGPDGAGRVTPDSFYDPSGRLTDRSPQVLPLRPEGADPVSGADRTPTLREALVRDGDGVYRRLGEDVGLERVRDLAVGTGLLPLSMAPLEPGFSAGTSTPSAVRMAGAYATFAAGGLSSEPYSVTAVSYRGEPLEGFDPPRGGRVLDREVARGVTEALRDVAVDAVSPEALRALPPVAAGRTEADDRMPASWFVGYTDRLSTAVTAFRSRAGEGGLLPMTGTAGGDGAEAGSLPLRVWSGYMTGAPDVPGRRTG</sequence>
<dbReference type="Gene3D" id="3.40.710.10">
    <property type="entry name" value="DD-peptidase/beta-lactamase superfamily"/>
    <property type="match status" value="1"/>
</dbReference>
<dbReference type="InterPro" id="IPR023346">
    <property type="entry name" value="Lysozyme-like_dom_sf"/>
</dbReference>
<evidence type="ECO:0000256" key="3">
    <source>
        <dbReference type="ARBA" id="ARBA00022676"/>
    </source>
</evidence>
<gene>
    <name evidence="10" type="ORF">NX801_04180</name>
</gene>
<feature type="compositionally biased region" description="Gly residues" evidence="8">
    <location>
        <begin position="450"/>
        <end position="460"/>
    </location>
</feature>
<protein>
    <submittedName>
        <fullName evidence="10">Penicillin-binding protein</fullName>
    </submittedName>
</protein>
<evidence type="ECO:0000256" key="8">
    <source>
        <dbReference type="SAM" id="MobiDB-lite"/>
    </source>
</evidence>
<dbReference type="EMBL" id="JANUGQ010000002">
    <property type="protein sequence ID" value="MCS0634869.1"/>
    <property type="molecule type" value="Genomic_DNA"/>
</dbReference>
<evidence type="ECO:0000259" key="9">
    <source>
        <dbReference type="Pfam" id="PF00912"/>
    </source>
</evidence>
<organism evidence="10 11">
    <name type="scientific">Streptomyces pyxinae</name>
    <dbReference type="NCBI Taxonomy" id="2970734"/>
    <lineage>
        <taxon>Bacteria</taxon>
        <taxon>Bacillati</taxon>
        <taxon>Actinomycetota</taxon>
        <taxon>Actinomycetes</taxon>
        <taxon>Kitasatosporales</taxon>
        <taxon>Streptomycetaceae</taxon>
        <taxon>Streptomyces</taxon>
    </lineage>
</organism>
<feature type="region of interest" description="Disordered" evidence="8">
    <location>
        <begin position="433"/>
        <end position="502"/>
    </location>
</feature>
<dbReference type="PANTHER" id="PTHR32282:SF34">
    <property type="entry name" value="PENICILLIN-BINDING PROTEIN 1A"/>
    <property type="match status" value="1"/>
</dbReference>
<feature type="domain" description="Glycosyl transferase family 51" evidence="9">
    <location>
        <begin position="110"/>
        <end position="280"/>
    </location>
</feature>
<proteinExistence type="predicted"/>
<evidence type="ECO:0000256" key="5">
    <source>
        <dbReference type="ARBA" id="ARBA00023268"/>
    </source>
</evidence>
<keyword evidence="2" id="KW-0378">Hydrolase</keyword>
<dbReference type="Pfam" id="PF00912">
    <property type="entry name" value="Transgly"/>
    <property type="match status" value="1"/>
</dbReference>
<dbReference type="PANTHER" id="PTHR32282">
    <property type="entry name" value="BINDING PROTEIN TRANSPEPTIDASE, PUTATIVE-RELATED"/>
    <property type="match status" value="1"/>
</dbReference>
<dbReference type="SUPFAM" id="SSF56601">
    <property type="entry name" value="beta-lactamase/transpeptidase-like"/>
    <property type="match status" value="1"/>
</dbReference>
<evidence type="ECO:0000256" key="6">
    <source>
        <dbReference type="ARBA" id="ARBA00034000"/>
    </source>
</evidence>
<dbReference type="RefSeq" id="WP_258785523.1">
    <property type="nucleotide sequence ID" value="NZ_JANUGQ010000002.1"/>
</dbReference>
<keyword evidence="4" id="KW-0808">Transferase</keyword>
<evidence type="ECO:0000313" key="11">
    <source>
        <dbReference type="Proteomes" id="UP001431313"/>
    </source>
</evidence>
<dbReference type="InterPro" id="IPR050396">
    <property type="entry name" value="Glycosyltr_51/Transpeptidase"/>
</dbReference>
<accession>A0ABT2CBT1</accession>
<dbReference type="InterPro" id="IPR001264">
    <property type="entry name" value="Glyco_trans_51"/>
</dbReference>
<dbReference type="InterPro" id="IPR012338">
    <property type="entry name" value="Beta-lactam/transpept-like"/>
</dbReference>
<comment type="catalytic activity">
    <reaction evidence="7">
        <text>[GlcNAc-(1-&gt;4)-Mur2Ac(oyl-L-Ala-gamma-D-Glu-L-Lys-D-Ala-D-Ala)](n)-di-trans,octa-cis-undecaprenyl diphosphate + beta-D-GlcNAc-(1-&gt;4)-Mur2Ac(oyl-L-Ala-gamma-D-Glu-L-Lys-D-Ala-D-Ala)-di-trans,octa-cis-undecaprenyl diphosphate = [GlcNAc-(1-&gt;4)-Mur2Ac(oyl-L-Ala-gamma-D-Glu-L-Lys-D-Ala-D-Ala)](n+1)-di-trans,octa-cis-undecaprenyl diphosphate + di-trans,octa-cis-undecaprenyl diphosphate + H(+)</text>
        <dbReference type="Rhea" id="RHEA:23708"/>
        <dbReference type="Rhea" id="RHEA-COMP:9602"/>
        <dbReference type="Rhea" id="RHEA-COMP:9603"/>
        <dbReference type="ChEBI" id="CHEBI:15378"/>
        <dbReference type="ChEBI" id="CHEBI:58405"/>
        <dbReference type="ChEBI" id="CHEBI:60033"/>
        <dbReference type="ChEBI" id="CHEBI:78435"/>
        <dbReference type="EC" id="2.4.99.28"/>
    </reaction>
</comment>
<keyword evidence="5" id="KW-0511">Multifunctional enzyme</keyword>
<name>A0ABT2CBT1_9ACTN</name>
<keyword evidence="2" id="KW-0645">Protease</keyword>
<evidence type="ECO:0000256" key="1">
    <source>
        <dbReference type="ARBA" id="ARBA00022645"/>
    </source>
</evidence>